<evidence type="ECO:0000256" key="7">
    <source>
        <dbReference type="ARBA" id="ARBA00023015"/>
    </source>
</evidence>
<gene>
    <name evidence="11" type="primary">whiB</name>
    <name evidence="14" type="ORF">A5635_05945</name>
</gene>
<dbReference type="RefSeq" id="WP_065037495.1">
    <property type="nucleotide sequence ID" value="NZ_LZLR01000199.1"/>
</dbReference>
<evidence type="ECO:0000313" key="14">
    <source>
        <dbReference type="EMBL" id="OBK16661.1"/>
    </source>
</evidence>
<evidence type="ECO:0000256" key="10">
    <source>
        <dbReference type="ARBA" id="ARBA00023163"/>
    </source>
</evidence>
<comment type="similarity">
    <text evidence="2 11">Belongs to the WhiB family.</text>
</comment>
<feature type="binding site" evidence="11">
    <location>
        <position position="58"/>
    </location>
    <ligand>
        <name>[4Fe-4S] cluster</name>
        <dbReference type="ChEBI" id="CHEBI:49883"/>
    </ligand>
</feature>
<dbReference type="GO" id="GO:0045454">
    <property type="term" value="P:cell redox homeostasis"/>
    <property type="evidence" value="ECO:0007669"/>
    <property type="project" value="TreeGrafter"/>
</dbReference>
<dbReference type="PANTHER" id="PTHR38839">
    <property type="entry name" value="TRANSCRIPTIONAL REGULATOR WHID-RELATED"/>
    <property type="match status" value="1"/>
</dbReference>
<evidence type="ECO:0000256" key="3">
    <source>
        <dbReference type="ARBA" id="ARBA00022485"/>
    </source>
</evidence>
<evidence type="ECO:0000259" key="13">
    <source>
        <dbReference type="PROSITE" id="PS51674"/>
    </source>
</evidence>
<feature type="domain" description="4Fe-4S Wbl-type" evidence="13">
    <location>
        <begin position="32"/>
        <end position="88"/>
    </location>
</feature>
<evidence type="ECO:0000256" key="9">
    <source>
        <dbReference type="ARBA" id="ARBA00023157"/>
    </source>
</evidence>
<evidence type="ECO:0000256" key="1">
    <source>
        <dbReference type="ARBA" id="ARBA00004496"/>
    </source>
</evidence>
<comment type="cofactor">
    <cofactor evidence="11">
        <name>[4Fe-4S] cluster</name>
        <dbReference type="ChEBI" id="CHEBI:49883"/>
    </cofactor>
    <text evidence="11">Binds 1 [4Fe-4S] cluster per subunit. Following nitrosylation of the [4Fe-4S] cluster binds 1 [4Fe-8(NO)] cluster per subunit.</text>
</comment>
<comment type="PTM">
    <text evidence="11">Upon Fe-S cluster removal intramolecular disulfide bonds are formed.</text>
</comment>
<dbReference type="GO" id="GO:0051539">
    <property type="term" value="F:4 iron, 4 sulfur cluster binding"/>
    <property type="evidence" value="ECO:0007669"/>
    <property type="project" value="UniProtKB-UniRule"/>
</dbReference>
<dbReference type="PROSITE" id="PS51674">
    <property type="entry name" value="4FE4S_WBL"/>
    <property type="match status" value="1"/>
</dbReference>
<dbReference type="GO" id="GO:0003677">
    <property type="term" value="F:DNA binding"/>
    <property type="evidence" value="ECO:0007669"/>
    <property type="project" value="UniProtKB-UniRule"/>
</dbReference>
<name>A0A1A3N4D2_MYCAS</name>
<evidence type="ECO:0000313" key="15">
    <source>
        <dbReference type="Proteomes" id="UP000093819"/>
    </source>
</evidence>
<reference evidence="15" key="1">
    <citation type="submission" date="2016-06" db="EMBL/GenBank/DDBJ databases">
        <authorList>
            <person name="Sutton G."/>
            <person name="Brinkac L."/>
            <person name="Sanka R."/>
            <person name="Adams M."/>
            <person name="Lau E."/>
            <person name="Garcia-Basteiro A."/>
            <person name="Lopez-Varela E."/>
            <person name="Palencia S."/>
        </authorList>
    </citation>
    <scope>NUCLEOTIDE SEQUENCE [LARGE SCALE GENOMIC DNA]</scope>
    <source>
        <strain evidence="15">1245335.1</strain>
    </source>
</reference>
<keyword evidence="11" id="KW-0963">Cytoplasm</keyword>
<comment type="caution">
    <text evidence="14">The sequence shown here is derived from an EMBL/GenBank/DDBJ whole genome shotgun (WGS) entry which is preliminary data.</text>
</comment>
<feature type="binding site" evidence="11">
    <location>
        <position position="33"/>
    </location>
    <ligand>
        <name>[4Fe-4S] cluster</name>
        <dbReference type="ChEBI" id="CHEBI:49883"/>
    </ligand>
</feature>
<dbReference type="GO" id="GO:0045892">
    <property type="term" value="P:negative regulation of DNA-templated transcription"/>
    <property type="evidence" value="ECO:0007669"/>
    <property type="project" value="TreeGrafter"/>
</dbReference>
<comment type="subcellular location">
    <subcellularLocation>
        <location evidence="1 11">Cytoplasm</location>
    </subcellularLocation>
</comment>
<dbReference type="GO" id="GO:0046872">
    <property type="term" value="F:metal ion binding"/>
    <property type="evidence" value="ECO:0007669"/>
    <property type="project" value="UniProtKB-KW"/>
</dbReference>
<comment type="function">
    <text evidence="11">Acts as a transcriptional regulator. Probably redox-responsive. The apo- but not holo-form probably binds DNA.</text>
</comment>
<sequence length="116" mass="12886">MSGTRPVVTLATAQTTTRSGERGDRDWVINALCRTQDPDQLFVSGAEQRKAISICRDCPVMQQCAAEALDNNIEYGVWGGLTERARRALLKKHPDVVSWADFLARQRGRSAASPRR</sequence>
<dbReference type="InterPro" id="IPR034768">
    <property type="entry name" value="4FE4S_WBL"/>
</dbReference>
<dbReference type="Proteomes" id="UP000093819">
    <property type="component" value="Unassembled WGS sequence"/>
</dbReference>
<feature type="binding site" evidence="11">
    <location>
        <position position="55"/>
    </location>
    <ligand>
        <name>[4Fe-4S] cluster</name>
        <dbReference type="ChEBI" id="CHEBI:49883"/>
    </ligand>
</feature>
<feature type="binding site" evidence="11">
    <location>
        <position position="64"/>
    </location>
    <ligand>
        <name>[4Fe-4S] cluster</name>
        <dbReference type="ChEBI" id="CHEBI:49883"/>
    </ligand>
</feature>
<evidence type="ECO:0000256" key="11">
    <source>
        <dbReference type="HAMAP-Rule" id="MF_01479"/>
    </source>
</evidence>
<dbReference type="Pfam" id="PF02467">
    <property type="entry name" value="Whib"/>
    <property type="match status" value="1"/>
</dbReference>
<evidence type="ECO:0000256" key="6">
    <source>
        <dbReference type="ARBA" id="ARBA00023014"/>
    </source>
</evidence>
<protein>
    <recommendedName>
        <fullName evidence="11">Transcriptional regulator WhiB</fullName>
    </recommendedName>
</protein>
<dbReference type="PANTHER" id="PTHR38839:SF7">
    <property type="entry name" value="TRANSCRIPTIONAL REGULATOR WHIB4"/>
    <property type="match status" value="1"/>
</dbReference>
<keyword evidence="5 11" id="KW-0408">Iron</keyword>
<proteinExistence type="inferred from homology"/>
<dbReference type="GO" id="GO:0035731">
    <property type="term" value="F:dinitrosyl-iron complex binding"/>
    <property type="evidence" value="ECO:0007669"/>
    <property type="project" value="UniProtKB-UniRule"/>
</dbReference>
<feature type="region of interest" description="Disordered" evidence="12">
    <location>
        <begin position="1"/>
        <end position="22"/>
    </location>
</feature>
<dbReference type="GO" id="GO:0047134">
    <property type="term" value="F:protein-disulfide reductase [NAD(P)H] activity"/>
    <property type="evidence" value="ECO:0007669"/>
    <property type="project" value="TreeGrafter"/>
</dbReference>
<dbReference type="EMBL" id="LZLR01000199">
    <property type="protein sequence ID" value="OBK16661.1"/>
    <property type="molecule type" value="Genomic_DNA"/>
</dbReference>
<organism evidence="14 15">
    <name type="scientific">Mycobacterium asiaticum</name>
    <dbReference type="NCBI Taxonomy" id="1790"/>
    <lineage>
        <taxon>Bacteria</taxon>
        <taxon>Bacillati</taxon>
        <taxon>Actinomycetota</taxon>
        <taxon>Actinomycetes</taxon>
        <taxon>Mycobacteriales</taxon>
        <taxon>Mycobacteriaceae</taxon>
        <taxon>Mycobacterium</taxon>
    </lineage>
</organism>
<evidence type="ECO:0000256" key="12">
    <source>
        <dbReference type="SAM" id="MobiDB-lite"/>
    </source>
</evidence>
<evidence type="ECO:0000256" key="5">
    <source>
        <dbReference type="ARBA" id="ARBA00023004"/>
    </source>
</evidence>
<comment type="PTM">
    <text evidence="11">The Fe-S cluster can be nitrosylated by nitric oxide (NO).</text>
</comment>
<keyword evidence="10 11" id="KW-0804">Transcription</keyword>
<dbReference type="GO" id="GO:0005737">
    <property type="term" value="C:cytoplasm"/>
    <property type="evidence" value="ECO:0007669"/>
    <property type="project" value="UniProtKB-SubCell"/>
</dbReference>
<evidence type="ECO:0000256" key="4">
    <source>
        <dbReference type="ARBA" id="ARBA00022723"/>
    </source>
</evidence>
<evidence type="ECO:0000256" key="8">
    <source>
        <dbReference type="ARBA" id="ARBA00023125"/>
    </source>
</evidence>
<keyword evidence="6 11" id="KW-0411">Iron-sulfur</keyword>
<accession>A0A1A3N4D2</accession>
<dbReference type="AlphaFoldDB" id="A0A1A3N4D2"/>
<keyword evidence="8 11" id="KW-0238">DNA-binding</keyword>
<keyword evidence="4 11" id="KW-0479">Metal-binding</keyword>
<dbReference type="HAMAP" id="MF_01479">
    <property type="entry name" value="WhiB"/>
    <property type="match status" value="1"/>
</dbReference>
<keyword evidence="9 11" id="KW-1015">Disulfide bond</keyword>
<dbReference type="InterPro" id="IPR003482">
    <property type="entry name" value="Whib"/>
</dbReference>
<evidence type="ECO:0000256" key="2">
    <source>
        <dbReference type="ARBA" id="ARBA00006597"/>
    </source>
</evidence>
<keyword evidence="7 11" id="KW-0805">Transcription regulation</keyword>
<keyword evidence="3 11" id="KW-0004">4Fe-4S</keyword>